<reference evidence="5" key="1">
    <citation type="submission" date="2017-01" db="EMBL/GenBank/DDBJ databases">
        <title>Comparative genomics of anhydrobiosis in the tardigrade Hypsibius dujardini.</title>
        <authorList>
            <person name="Yoshida Y."/>
            <person name="Koutsovoulos G."/>
            <person name="Laetsch D."/>
            <person name="Stevens L."/>
            <person name="Kumar S."/>
            <person name="Horikawa D."/>
            <person name="Ishino K."/>
            <person name="Komine S."/>
            <person name="Tomita M."/>
            <person name="Blaxter M."/>
            <person name="Arakawa K."/>
        </authorList>
    </citation>
    <scope>NUCLEOTIDE SEQUENCE [LARGE SCALE GENOMIC DNA]</scope>
    <source>
        <strain evidence="5">Z151</strain>
    </source>
</reference>
<sequence length="262" mass="28538">MHKLIIALMLASCGKLSAQNRNAKSVTVRASGFGCKSGVIAPTIQADLYPKLLFVYSWLINGTGMQDNLTVPASTTNNTAEFVVRSTKQLPGPIEYGGRILIDVFASDITCPHGQLRSCSFNFDYRMLAVDEDWLQLRLECHEPSIFATTTMSISVKASLQEISSLTTAKPIVSSTAAVVAANITSGKVLPTEFREPTAPPKVPPEAQQPWKVFAWVVLALLLLGIVAWITSSDSSTPLRDSPGPQHDRNQSNLNHMKEKKI</sequence>
<feature type="transmembrane region" description="Helical" evidence="2">
    <location>
        <begin position="213"/>
        <end position="231"/>
    </location>
</feature>
<feature type="region of interest" description="Disordered" evidence="1">
    <location>
        <begin position="235"/>
        <end position="262"/>
    </location>
</feature>
<dbReference type="Proteomes" id="UP000192578">
    <property type="component" value="Unassembled WGS sequence"/>
</dbReference>
<evidence type="ECO:0000256" key="3">
    <source>
        <dbReference type="SAM" id="SignalP"/>
    </source>
</evidence>
<feature type="chain" id="PRO_5012890350" evidence="3">
    <location>
        <begin position="19"/>
        <end position="262"/>
    </location>
</feature>
<comment type="caution">
    <text evidence="4">The sequence shown here is derived from an EMBL/GenBank/DDBJ whole genome shotgun (WGS) entry which is preliminary data.</text>
</comment>
<gene>
    <name evidence="4" type="ORF">BV898_02687</name>
</gene>
<dbReference type="EMBL" id="MTYJ01000011">
    <property type="protein sequence ID" value="OQV23569.1"/>
    <property type="molecule type" value="Genomic_DNA"/>
</dbReference>
<proteinExistence type="predicted"/>
<evidence type="ECO:0000313" key="5">
    <source>
        <dbReference type="Proteomes" id="UP000192578"/>
    </source>
</evidence>
<keyword evidence="3" id="KW-0732">Signal</keyword>
<evidence type="ECO:0000256" key="2">
    <source>
        <dbReference type="SAM" id="Phobius"/>
    </source>
</evidence>
<protein>
    <submittedName>
        <fullName evidence="4">Uncharacterized protein</fullName>
    </submittedName>
</protein>
<keyword evidence="2" id="KW-0472">Membrane</keyword>
<name>A0A1W0X7R3_HYPEX</name>
<keyword evidence="5" id="KW-1185">Reference proteome</keyword>
<keyword evidence="2" id="KW-0812">Transmembrane</keyword>
<keyword evidence="2" id="KW-1133">Transmembrane helix</keyword>
<dbReference type="AlphaFoldDB" id="A0A1W0X7R3"/>
<evidence type="ECO:0000313" key="4">
    <source>
        <dbReference type="EMBL" id="OQV23569.1"/>
    </source>
</evidence>
<organism evidence="4 5">
    <name type="scientific">Hypsibius exemplaris</name>
    <name type="common">Freshwater tardigrade</name>
    <dbReference type="NCBI Taxonomy" id="2072580"/>
    <lineage>
        <taxon>Eukaryota</taxon>
        <taxon>Metazoa</taxon>
        <taxon>Ecdysozoa</taxon>
        <taxon>Tardigrada</taxon>
        <taxon>Eutardigrada</taxon>
        <taxon>Parachela</taxon>
        <taxon>Hypsibioidea</taxon>
        <taxon>Hypsibiidae</taxon>
        <taxon>Hypsibius</taxon>
    </lineage>
</organism>
<evidence type="ECO:0000256" key="1">
    <source>
        <dbReference type="SAM" id="MobiDB-lite"/>
    </source>
</evidence>
<accession>A0A1W0X7R3</accession>
<feature type="signal peptide" evidence="3">
    <location>
        <begin position="1"/>
        <end position="18"/>
    </location>
</feature>